<dbReference type="STRING" id="112090.W4HDC7"/>
<protein>
    <recommendedName>
        <fullName evidence="2">C2H2-type domain-containing protein</fullName>
    </recommendedName>
</protein>
<evidence type="ECO:0000313" key="3">
    <source>
        <dbReference type="EMBL" id="ETV89571.1"/>
    </source>
</evidence>
<feature type="region of interest" description="Disordered" evidence="1">
    <location>
        <begin position="408"/>
        <end position="441"/>
    </location>
</feature>
<dbReference type="GO" id="GO:0061630">
    <property type="term" value="F:ubiquitin protein ligase activity"/>
    <property type="evidence" value="ECO:0007669"/>
    <property type="project" value="InterPro"/>
</dbReference>
<dbReference type="OrthoDB" id="3838338at2759"/>
<dbReference type="InterPro" id="IPR056437">
    <property type="entry name" value="Znf-C2H2_ZNF598/HEL2"/>
</dbReference>
<reference evidence="3" key="1">
    <citation type="submission" date="2013-12" db="EMBL/GenBank/DDBJ databases">
        <title>The Genome Sequence of Aphanomyces astaci APO3.</title>
        <authorList>
            <consortium name="The Broad Institute Genomics Platform"/>
            <person name="Russ C."/>
            <person name="Tyler B."/>
            <person name="van West P."/>
            <person name="Dieguez-Uribeondo J."/>
            <person name="Young S.K."/>
            <person name="Zeng Q."/>
            <person name="Gargeya S."/>
            <person name="Fitzgerald M."/>
            <person name="Abouelleil A."/>
            <person name="Alvarado L."/>
            <person name="Chapman S.B."/>
            <person name="Gainer-Dewar J."/>
            <person name="Goldberg J."/>
            <person name="Griggs A."/>
            <person name="Gujja S."/>
            <person name="Hansen M."/>
            <person name="Howarth C."/>
            <person name="Imamovic A."/>
            <person name="Ireland A."/>
            <person name="Larimer J."/>
            <person name="McCowan C."/>
            <person name="Murphy C."/>
            <person name="Pearson M."/>
            <person name="Poon T.W."/>
            <person name="Priest M."/>
            <person name="Roberts A."/>
            <person name="Saif S."/>
            <person name="Shea T."/>
            <person name="Sykes S."/>
            <person name="Wortman J."/>
            <person name="Nusbaum C."/>
            <person name="Birren B."/>
        </authorList>
    </citation>
    <scope>NUCLEOTIDE SEQUENCE [LARGE SCALE GENOMIC DNA]</scope>
    <source>
        <strain evidence="3">APO3</strain>
    </source>
</reference>
<dbReference type="GO" id="GO:0016567">
    <property type="term" value="P:protein ubiquitination"/>
    <property type="evidence" value="ECO:0007669"/>
    <property type="project" value="TreeGrafter"/>
</dbReference>
<dbReference type="VEuPathDB" id="FungiDB:H257_00796"/>
<dbReference type="AlphaFoldDB" id="W4HDC7"/>
<dbReference type="Pfam" id="PF23202">
    <property type="entry name" value="PAH_ZNF598"/>
    <property type="match status" value="1"/>
</dbReference>
<dbReference type="InterPro" id="IPR044288">
    <property type="entry name" value="ZNF598/HEL2"/>
</dbReference>
<gene>
    <name evidence="3" type="ORF">H257_00796</name>
</gene>
<feature type="compositionally biased region" description="Polar residues" evidence="1">
    <location>
        <begin position="771"/>
        <end position="781"/>
    </location>
</feature>
<feature type="compositionally biased region" description="Basic residues" evidence="1">
    <location>
        <begin position="782"/>
        <end position="792"/>
    </location>
</feature>
<dbReference type="SMART" id="SM00355">
    <property type="entry name" value="ZnF_C2H2"/>
    <property type="match status" value="4"/>
</dbReference>
<dbReference type="InterPro" id="IPR013087">
    <property type="entry name" value="Znf_C2H2_type"/>
</dbReference>
<sequence length="803" mass="88492">MARGRRASSASQACVVCCLNIDNKTRFQTVGSCNHLGCCSICALRMRQLLKSKHCVMCKTEMDRVICITDDAMTFESFQDWGDNIGPSHTFDEASGMYFLKENYSAVQGLRSLTCSARACPDKHSFPNIKALKQHLNTKHALSYCDICLDHKHVFLEEQELYTASALKKHKTQGNPEHGFNGHPKCNFCASSYYGNNELHEHLRKNHFECEICLHAYGIENRYYKDYNDMEKHFRSEHFLCEVPSCLEAKFVVFKNHIEFQAHMTNKHPHIPVSKRIDVNFSVRRADREGRDEYKPRDDYTPLSVASDAASITVADFPALVGNADTLNFTPWQSQSIRIPRQEDFPQLASSTSAASSSSLYRNAIAPQPTLAMRAHMHGSDPWEYPEMQQAAEVLGANNPFLRLVKPTKKKKNKAAATPSPSPPPTPAAAAAPPVDEDEEKPAVRAYISTDESPQESVIESIQAALGSEAKYVQFREVCKKFRQKEIPAVSFYSLARAMFRPQDLHELFPKLMSLLPDESQVTEVLVLHNNSKPVGYHDTKLRKRPSKVTAETATSPPAAAAATSSAPKPSYANPAASTNAQSAPQPAARAKSAAEDWPAPELAPKPAQSTKPKKARQVPIPAAVGWGNALKEVGAVPKYSKNGHQMNVVLNNTDRDAFNARARNKKTKATPDNVVGWSSAASWSEPVSAPIVSGGYTPESSKIQIVSAESVQGSLHDLQLQTQGKVPSRTRSDFPELPKAAPAIGIQHVQLLGKKPGMSVAAWGEDDPNHQTQQSTPQQASKKKKKNKKGKLTLAEFAMLSG</sequence>
<dbReference type="InterPro" id="IPR057634">
    <property type="entry name" value="PAH_ZNF598/HEL2"/>
</dbReference>
<dbReference type="GO" id="GO:0043022">
    <property type="term" value="F:ribosome binding"/>
    <property type="evidence" value="ECO:0007669"/>
    <property type="project" value="TreeGrafter"/>
</dbReference>
<feature type="compositionally biased region" description="Low complexity" evidence="1">
    <location>
        <begin position="581"/>
        <end position="592"/>
    </location>
</feature>
<evidence type="ECO:0000259" key="2">
    <source>
        <dbReference type="PROSITE" id="PS00028"/>
    </source>
</evidence>
<dbReference type="Pfam" id="PF23230">
    <property type="entry name" value="zf-C2H2_13"/>
    <property type="match status" value="1"/>
</dbReference>
<feature type="compositionally biased region" description="Low complexity" evidence="1">
    <location>
        <begin position="550"/>
        <end position="573"/>
    </location>
</feature>
<dbReference type="PROSITE" id="PS00028">
    <property type="entry name" value="ZINC_FINGER_C2H2_1"/>
    <property type="match status" value="1"/>
</dbReference>
<organism evidence="3">
    <name type="scientific">Aphanomyces astaci</name>
    <name type="common">Crayfish plague agent</name>
    <dbReference type="NCBI Taxonomy" id="112090"/>
    <lineage>
        <taxon>Eukaryota</taxon>
        <taxon>Sar</taxon>
        <taxon>Stramenopiles</taxon>
        <taxon>Oomycota</taxon>
        <taxon>Saprolegniomycetes</taxon>
        <taxon>Saprolegniales</taxon>
        <taxon>Verrucalvaceae</taxon>
        <taxon>Aphanomyces</taxon>
    </lineage>
</organism>
<feature type="region of interest" description="Disordered" evidence="1">
    <location>
        <begin position="533"/>
        <end position="619"/>
    </location>
</feature>
<dbReference type="PANTHER" id="PTHR22938">
    <property type="entry name" value="ZINC FINGER PROTEIN 598"/>
    <property type="match status" value="1"/>
</dbReference>
<dbReference type="Pfam" id="PF25447">
    <property type="entry name" value="RING_ZNF598"/>
    <property type="match status" value="1"/>
</dbReference>
<evidence type="ECO:0000256" key="1">
    <source>
        <dbReference type="SAM" id="MobiDB-lite"/>
    </source>
</evidence>
<dbReference type="GeneID" id="20802792"/>
<dbReference type="RefSeq" id="XP_009821971.1">
    <property type="nucleotide sequence ID" value="XM_009823669.1"/>
</dbReference>
<dbReference type="GO" id="GO:0072344">
    <property type="term" value="P:rescue of stalled ribosome"/>
    <property type="evidence" value="ECO:0007669"/>
    <property type="project" value="InterPro"/>
</dbReference>
<feature type="domain" description="C2H2-type" evidence="2">
    <location>
        <begin position="186"/>
        <end position="207"/>
    </location>
</feature>
<proteinExistence type="predicted"/>
<accession>W4HDC7</accession>
<name>W4HDC7_APHAT</name>
<dbReference type="PANTHER" id="PTHR22938:SF0">
    <property type="entry name" value="E3 UBIQUITIN-PROTEIN LIGASE ZNF598"/>
    <property type="match status" value="1"/>
</dbReference>
<dbReference type="EMBL" id="KI913114">
    <property type="protein sequence ID" value="ETV89571.1"/>
    <property type="molecule type" value="Genomic_DNA"/>
</dbReference>
<feature type="region of interest" description="Disordered" evidence="1">
    <location>
        <begin position="760"/>
        <end position="794"/>
    </location>
</feature>